<keyword evidence="12" id="KW-0418">Kinase</keyword>
<evidence type="ECO:0000259" key="14">
    <source>
        <dbReference type="SMART" id="SM00065"/>
    </source>
</evidence>
<dbReference type="InterPro" id="IPR036637">
    <property type="entry name" value="Phosphohistidine_dom_sf"/>
</dbReference>
<dbReference type="GO" id="GO:0016301">
    <property type="term" value="F:kinase activity"/>
    <property type="evidence" value="ECO:0007669"/>
    <property type="project" value="UniProtKB-KW"/>
</dbReference>
<evidence type="ECO:0000313" key="16">
    <source>
        <dbReference type="Proteomes" id="UP000346198"/>
    </source>
</evidence>
<dbReference type="Pfam" id="PF05524">
    <property type="entry name" value="PEP-utilisers_N"/>
    <property type="match status" value="1"/>
</dbReference>
<dbReference type="InterPro" id="IPR008279">
    <property type="entry name" value="PEP-util_enz_mobile_dom"/>
</dbReference>
<dbReference type="Gene3D" id="3.30.450.40">
    <property type="match status" value="1"/>
</dbReference>
<dbReference type="Proteomes" id="UP000346198">
    <property type="component" value="Unassembled WGS sequence"/>
</dbReference>
<keyword evidence="10" id="KW-0598">Phosphotransferase system</keyword>
<dbReference type="NCBIfam" id="TIGR01417">
    <property type="entry name" value="PTS_I_fam"/>
    <property type="match status" value="1"/>
</dbReference>
<name>A0A6C2UD61_9BACT</name>
<dbReference type="Pfam" id="PF00391">
    <property type="entry name" value="PEP-utilizers"/>
    <property type="match status" value="1"/>
</dbReference>
<dbReference type="InterPro" id="IPR015813">
    <property type="entry name" value="Pyrv/PenolPyrv_kinase-like_dom"/>
</dbReference>
<sequence>MGKANINMTFDIEELSSLFEKSNSLDDFLQAAVSVVAYHMRAAVCSIYSYDEASRMLTLRASQGLNRNAIGKLQLPLGQGLVGRTLKELCSVCVGCVSDSSDSLSIEGLGEERYKAFMAVPIRRQLTRVGVLVVQDVQPDYFDKTDEQVLETIAVQLAAVIENADLLMGLHRKKDTLEPARAKAASGLVKGRPASDGVACGKARLLVSGRAGRFRVPETMPATLTMEDFDRALAESERQLQKMQFDAGEALSDVAQLIFNAHLLILADEEFTGGIRRQIQQGTPPVDALVATVNQYVDIFSASSNPRLKEKEHDLKDLGHRLLENLVGGGRAHVDYSGQIILADTLLPSDVLKLATEKAEGFIIQGGITAHIAIICRSLHKPMVMVDPEVFGLIPENWELLIDGTQGTVFIKPSSEVLAKYEELRQAASMQETSPAVKAETRTADGTSIHLFANINLLSDLELANKFRVEGVGLYRSEFPFLIRDTFPMEEEQYQIYRRIVEAMDGREVTFRTLDIGGDKLVAHLGEVEEDNPFLGLRGIRFLLQNKDIFSEQICAMLRAGSGGNTRIMFPLISSVDEFVEARELVQNCMKVLDGRGEVYNHETKLGIMVELPSAVAQAEDFARVVDFMSIGTNDLIQYMLAVDRTNAMVSRLYLSYHPAILRAIELVAAAGRKHQTDVSICGDIARDPKMIPFLLGVGITKLSIAPRRMPDIQQAAEAVNMDEAVCTALQMLKFSRISEVEAFLEGRSIR</sequence>
<dbReference type="InterPro" id="IPR008731">
    <property type="entry name" value="PTS_EIN"/>
</dbReference>
<dbReference type="AlphaFoldDB" id="A0A6C2UD61"/>
<keyword evidence="11" id="KW-0479">Metal-binding</keyword>
<dbReference type="GO" id="GO:0046872">
    <property type="term" value="F:metal ion binding"/>
    <property type="evidence" value="ECO:0007669"/>
    <property type="project" value="UniProtKB-KW"/>
</dbReference>
<dbReference type="SUPFAM" id="SSF55781">
    <property type="entry name" value="GAF domain-like"/>
    <property type="match status" value="1"/>
</dbReference>
<evidence type="ECO:0000256" key="7">
    <source>
        <dbReference type="ARBA" id="ARBA00022490"/>
    </source>
</evidence>
<keyword evidence="13" id="KW-0460">Magnesium</keyword>
<comment type="similarity">
    <text evidence="4">Belongs to the PEP-utilizing enzyme family.</text>
</comment>
<evidence type="ECO:0000256" key="5">
    <source>
        <dbReference type="ARBA" id="ARBA00012232"/>
    </source>
</evidence>
<dbReference type="SUPFAM" id="SSF47831">
    <property type="entry name" value="Enzyme I of the PEP:sugar phosphotransferase system HPr-binding (sub)domain"/>
    <property type="match status" value="1"/>
</dbReference>
<dbReference type="EC" id="2.7.3.9" evidence="5"/>
<keyword evidence="9 15" id="KW-0808">Transferase</keyword>
<gene>
    <name evidence="15" type="primary">ptsI_1</name>
    <name evidence="15" type="ORF">SCARR_00179</name>
</gene>
<dbReference type="InterPro" id="IPR006318">
    <property type="entry name" value="PTS_EI-like"/>
</dbReference>
<evidence type="ECO:0000256" key="2">
    <source>
        <dbReference type="ARBA" id="ARBA00001946"/>
    </source>
</evidence>
<evidence type="ECO:0000256" key="12">
    <source>
        <dbReference type="ARBA" id="ARBA00022777"/>
    </source>
</evidence>
<dbReference type="GO" id="GO:0009401">
    <property type="term" value="P:phosphoenolpyruvate-dependent sugar phosphotransferase system"/>
    <property type="evidence" value="ECO:0007669"/>
    <property type="project" value="UniProtKB-KW"/>
</dbReference>
<proteinExistence type="inferred from homology"/>
<dbReference type="GO" id="GO:0008965">
    <property type="term" value="F:phosphoenolpyruvate-protein phosphotransferase activity"/>
    <property type="evidence" value="ECO:0007669"/>
    <property type="project" value="UniProtKB-EC"/>
</dbReference>
<evidence type="ECO:0000313" key="15">
    <source>
        <dbReference type="EMBL" id="VGO18128.1"/>
    </source>
</evidence>
<dbReference type="SUPFAM" id="SSF52009">
    <property type="entry name" value="Phosphohistidine domain"/>
    <property type="match status" value="1"/>
</dbReference>
<dbReference type="PANTHER" id="PTHR46244:SF6">
    <property type="entry name" value="PHOSPHOENOLPYRUVATE-PROTEIN PHOSPHOTRANSFERASE"/>
    <property type="match status" value="1"/>
</dbReference>
<evidence type="ECO:0000256" key="10">
    <source>
        <dbReference type="ARBA" id="ARBA00022683"/>
    </source>
</evidence>
<keyword evidence="7" id="KW-0963">Cytoplasm</keyword>
<evidence type="ECO:0000256" key="13">
    <source>
        <dbReference type="ARBA" id="ARBA00022842"/>
    </source>
</evidence>
<evidence type="ECO:0000256" key="9">
    <source>
        <dbReference type="ARBA" id="ARBA00022679"/>
    </source>
</evidence>
<dbReference type="Pfam" id="PF02896">
    <property type="entry name" value="PEP-utilizers_C"/>
    <property type="match status" value="1"/>
</dbReference>
<feature type="domain" description="GAF" evidence="14">
    <location>
        <begin position="24"/>
        <end position="171"/>
    </location>
</feature>
<evidence type="ECO:0000256" key="8">
    <source>
        <dbReference type="ARBA" id="ARBA00022597"/>
    </source>
</evidence>
<keyword evidence="15" id="KW-0670">Pyruvate</keyword>
<dbReference type="Pfam" id="PF13185">
    <property type="entry name" value="GAF_2"/>
    <property type="match status" value="1"/>
</dbReference>
<comment type="subcellular location">
    <subcellularLocation>
        <location evidence="3">Cytoplasm</location>
    </subcellularLocation>
</comment>
<evidence type="ECO:0000256" key="1">
    <source>
        <dbReference type="ARBA" id="ARBA00000683"/>
    </source>
</evidence>
<keyword evidence="8" id="KW-0762">Sugar transport</keyword>
<keyword evidence="6" id="KW-0813">Transport</keyword>
<evidence type="ECO:0000256" key="4">
    <source>
        <dbReference type="ARBA" id="ARBA00007837"/>
    </source>
</evidence>
<dbReference type="GO" id="GO:0005737">
    <property type="term" value="C:cytoplasm"/>
    <property type="evidence" value="ECO:0007669"/>
    <property type="project" value="UniProtKB-SubCell"/>
</dbReference>
<dbReference type="InterPro" id="IPR040442">
    <property type="entry name" value="Pyrv_kinase-like_dom_sf"/>
</dbReference>
<dbReference type="SUPFAM" id="SSF51621">
    <property type="entry name" value="Phosphoenolpyruvate/pyruvate domain"/>
    <property type="match status" value="1"/>
</dbReference>
<dbReference type="Gene3D" id="3.50.30.10">
    <property type="entry name" value="Phosphohistidine domain"/>
    <property type="match status" value="1"/>
</dbReference>
<comment type="cofactor">
    <cofactor evidence="2">
        <name>Mg(2+)</name>
        <dbReference type="ChEBI" id="CHEBI:18420"/>
    </cofactor>
</comment>
<protein>
    <recommendedName>
        <fullName evidence="5">phosphoenolpyruvate--protein phosphotransferase</fullName>
        <ecNumber evidence="5">2.7.3.9</ecNumber>
    </recommendedName>
</protein>
<dbReference type="InterPro" id="IPR036618">
    <property type="entry name" value="PtsI_HPr-bd_sf"/>
</dbReference>
<evidence type="ECO:0000256" key="6">
    <source>
        <dbReference type="ARBA" id="ARBA00022448"/>
    </source>
</evidence>
<comment type="catalytic activity">
    <reaction evidence="1">
        <text>L-histidyl-[protein] + phosphoenolpyruvate = N(pros)-phospho-L-histidyl-[protein] + pyruvate</text>
        <dbReference type="Rhea" id="RHEA:23880"/>
        <dbReference type="Rhea" id="RHEA-COMP:9745"/>
        <dbReference type="Rhea" id="RHEA-COMP:9746"/>
        <dbReference type="ChEBI" id="CHEBI:15361"/>
        <dbReference type="ChEBI" id="CHEBI:29979"/>
        <dbReference type="ChEBI" id="CHEBI:58702"/>
        <dbReference type="ChEBI" id="CHEBI:64837"/>
        <dbReference type="EC" id="2.7.3.9"/>
    </reaction>
</comment>
<dbReference type="InterPro" id="IPR029016">
    <property type="entry name" value="GAF-like_dom_sf"/>
</dbReference>
<evidence type="ECO:0000256" key="11">
    <source>
        <dbReference type="ARBA" id="ARBA00022723"/>
    </source>
</evidence>
<dbReference type="InterPro" id="IPR050499">
    <property type="entry name" value="PEP-utilizing_PTS_enzyme"/>
</dbReference>
<dbReference type="PANTHER" id="PTHR46244">
    <property type="entry name" value="PHOSPHOENOLPYRUVATE-PROTEIN PHOSPHOTRANSFERASE"/>
    <property type="match status" value="1"/>
</dbReference>
<evidence type="ECO:0000256" key="3">
    <source>
        <dbReference type="ARBA" id="ARBA00004496"/>
    </source>
</evidence>
<dbReference type="InterPro" id="IPR000121">
    <property type="entry name" value="PEP_util_C"/>
</dbReference>
<reference evidence="15 16" key="1">
    <citation type="submission" date="2019-04" db="EMBL/GenBank/DDBJ databases">
        <authorList>
            <person name="Van Vliet M D."/>
        </authorList>
    </citation>
    <scope>NUCLEOTIDE SEQUENCE [LARGE SCALE GENOMIC DNA]</scope>
    <source>
        <strain evidence="15 16">F21</strain>
    </source>
</reference>
<dbReference type="SMART" id="SM00065">
    <property type="entry name" value="GAF"/>
    <property type="match status" value="1"/>
</dbReference>
<dbReference type="EMBL" id="CAAHFH010000001">
    <property type="protein sequence ID" value="VGO18128.1"/>
    <property type="molecule type" value="Genomic_DNA"/>
</dbReference>
<dbReference type="Gene3D" id="1.10.274.10">
    <property type="entry name" value="PtsI, HPr-binding domain"/>
    <property type="match status" value="1"/>
</dbReference>
<dbReference type="PRINTS" id="PR01736">
    <property type="entry name" value="PHPHTRNFRASE"/>
</dbReference>
<accession>A0A6C2UD61</accession>
<organism evidence="15 16">
    <name type="scientific">Pontiella sulfatireligans</name>
    <dbReference type="NCBI Taxonomy" id="2750658"/>
    <lineage>
        <taxon>Bacteria</taxon>
        <taxon>Pseudomonadati</taxon>
        <taxon>Kiritimatiellota</taxon>
        <taxon>Kiritimatiellia</taxon>
        <taxon>Kiritimatiellales</taxon>
        <taxon>Pontiellaceae</taxon>
        <taxon>Pontiella</taxon>
    </lineage>
</organism>
<dbReference type="InterPro" id="IPR003018">
    <property type="entry name" value="GAF"/>
</dbReference>
<keyword evidence="16" id="KW-1185">Reference proteome</keyword>
<dbReference type="RefSeq" id="WP_136059647.1">
    <property type="nucleotide sequence ID" value="NZ_CAAHFH010000001.1"/>
</dbReference>
<dbReference type="Gene3D" id="3.20.20.60">
    <property type="entry name" value="Phosphoenolpyruvate-binding domains"/>
    <property type="match status" value="1"/>
</dbReference>